<reference evidence="3 4" key="1">
    <citation type="submission" date="2019-03" db="EMBL/GenBank/DDBJ databases">
        <authorList>
            <person name="Sebastian G."/>
            <person name="Baumann P."/>
            <person name="Ruckert C."/>
            <person name="Kalinowski J."/>
            <person name="Nebel B."/>
            <person name="Takors R."/>
            <person name="Blombach B."/>
        </authorList>
    </citation>
    <scope>NUCLEOTIDE SEQUENCE [LARGE SCALE GENOMIC DNA]</scope>
    <source>
        <strain evidence="3 4">DSM 1084</strain>
        <plasmid evidence="3 4">pDSM1084</plasmid>
    </source>
</reference>
<keyword evidence="4" id="KW-1185">Reference proteome</keyword>
<keyword evidence="3" id="KW-0614">Plasmid</keyword>
<evidence type="ECO:0000256" key="2">
    <source>
        <dbReference type="SAM" id="SignalP"/>
    </source>
</evidence>
<feature type="signal peptide" evidence="2">
    <location>
        <begin position="1"/>
        <end position="26"/>
    </location>
</feature>
<gene>
    <name evidence="3" type="primary">virB17</name>
    <name evidence="3" type="ORF">HPF_23350</name>
</gene>
<dbReference type="EMBL" id="CP037868">
    <property type="protein sequence ID" value="QBM30644.1"/>
    <property type="molecule type" value="Genomic_DNA"/>
</dbReference>
<protein>
    <submittedName>
        <fullName evidence="3">Type IV secretion system protein virB5</fullName>
    </submittedName>
</protein>
<feature type="coiled-coil region" evidence="1">
    <location>
        <begin position="159"/>
        <end position="186"/>
    </location>
</feature>
<dbReference type="InterPro" id="IPR014158">
    <property type="entry name" value="T4SS_VirB5"/>
</dbReference>
<sequence length="197" mass="22054" precursor="true">MLTQKKKALAAAMCAIAMLTAQPSQAQIPVTDALQIAQEAYQHVETLGKWVQQYQQLRAQIELYTYQLESLTGRRGLGGIFNALQAEGMVPDDVRQIVLLATDAKAKLEQIDHVVKNGINHTTLRQGQLQQLLRQIDATEDPKAIAELQARMSGEQVAVQNEGNRLAALSEQMRNQERLVTQAVNEWRNNQRLMALQ</sequence>
<organism evidence="3 4">
    <name type="scientific">Hydrogenophaga pseudoflava</name>
    <name type="common">Pseudomonas carboxydoflava</name>
    <dbReference type="NCBI Taxonomy" id="47421"/>
    <lineage>
        <taxon>Bacteria</taxon>
        <taxon>Pseudomonadati</taxon>
        <taxon>Pseudomonadota</taxon>
        <taxon>Betaproteobacteria</taxon>
        <taxon>Burkholderiales</taxon>
        <taxon>Comamonadaceae</taxon>
        <taxon>Hydrogenophaga</taxon>
    </lineage>
</organism>
<accession>A0A4P6XA43</accession>
<dbReference type="Gene3D" id="1.20.58.430">
    <property type="entry name" value="Type IV secretion system, VirB5-domain"/>
    <property type="match status" value="1"/>
</dbReference>
<dbReference type="AlphaFoldDB" id="A0A4P6XA43"/>
<dbReference type="Proteomes" id="UP000293912">
    <property type="component" value="Plasmid pDSM1084"/>
</dbReference>
<dbReference type="KEGG" id="hpse:HPF_23350"/>
<proteinExistence type="predicted"/>
<keyword evidence="2" id="KW-0732">Signal</keyword>
<keyword evidence="1" id="KW-0175">Coiled coil</keyword>
<feature type="chain" id="PRO_5020325530" evidence="2">
    <location>
        <begin position="27"/>
        <end position="197"/>
    </location>
</feature>
<name>A0A4P6XA43_HYDPS</name>
<dbReference type="InterPro" id="IPR023220">
    <property type="entry name" value="T4SS_VirB5-domain"/>
</dbReference>
<dbReference type="Pfam" id="PF07996">
    <property type="entry name" value="T4SS"/>
    <property type="match status" value="2"/>
</dbReference>
<evidence type="ECO:0000313" key="4">
    <source>
        <dbReference type="Proteomes" id="UP000293912"/>
    </source>
</evidence>
<evidence type="ECO:0000256" key="1">
    <source>
        <dbReference type="SAM" id="Coils"/>
    </source>
</evidence>
<dbReference type="SUPFAM" id="SSF101082">
    <property type="entry name" value="Typo IV secretion system protein TraC"/>
    <property type="match status" value="1"/>
</dbReference>
<dbReference type="RefSeq" id="WP_165961773.1">
    <property type="nucleotide sequence ID" value="NZ_CP037868.1"/>
</dbReference>
<geneLocation type="plasmid" evidence="3 4">
    <name>pDSM1084</name>
</geneLocation>
<evidence type="ECO:0000313" key="3">
    <source>
        <dbReference type="EMBL" id="QBM30644.1"/>
    </source>
</evidence>